<organism evidence="2 3">
    <name type="scientific">Corallococcus llansteffanensis</name>
    <dbReference type="NCBI Taxonomy" id="2316731"/>
    <lineage>
        <taxon>Bacteria</taxon>
        <taxon>Pseudomonadati</taxon>
        <taxon>Myxococcota</taxon>
        <taxon>Myxococcia</taxon>
        <taxon>Myxococcales</taxon>
        <taxon>Cystobacterineae</taxon>
        <taxon>Myxococcaceae</taxon>
        <taxon>Corallococcus</taxon>
    </lineage>
</organism>
<dbReference type="InterPro" id="IPR016181">
    <property type="entry name" value="Acyl_CoA_acyltransferase"/>
</dbReference>
<feature type="region of interest" description="Disordered" evidence="1">
    <location>
        <begin position="228"/>
        <end position="252"/>
    </location>
</feature>
<accession>A0A3A8QK99</accession>
<sequence length="252" mass="27708">MLEEGDEMPSAVVLETGLTASTGSSPDALGALKTWVSNLVDGPFPLEVSAPLFWATAPEAVARIQEFRETQYRERLGYLLGPEQLRLESQLQLDARSAHFAVSRNGRMVGALRMTPAPFEFPALAESLSHWEGRFPASVELSRLVVSPEERSALVPPRLLVAASDWAMKAGFVGIVGLCRRAARTVFERYGLTATSETAHVVPMRGPQPYSLMAGTWPELIAATTRMSERLNRPRKNSLAETPSRHHPMEQT</sequence>
<proteinExistence type="predicted"/>
<name>A0A3A8QK99_9BACT</name>
<dbReference type="AlphaFoldDB" id="A0A3A8QK99"/>
<protein>
    <recommendedName>
        <fullName evidence="4">GNAT family N-acetyltransferase</fullName>
    </recommendedName>
</protein>
<evidence type="ECO:0000313" key="3">
    <source>
        <dbReference type="Proteomes" id="UP000272888"/>
    </source>
</evidence>
<keyword evidence="3" id="KW-1185">Reference proteome</keyword>
<dbReference type="Gene3D" id="3.40.630.30">
    <property type="match status" value="1"/>
</dbReference>
<dbReference type="SUPFAM" id="SSF55729">
    <property type="entry name" value="Acyl-CoA N-acyltransferases (Nat)"/>
    <property type="match status" value="1"/>
</dbReference>
<feature type="compositionally biased region" description="Basic and acidic residues" evidence="1">
    <location>
        <begin position="243"/>
        <end position="252"/>
    </location>
</feature>
<gene>
    <name evidence="2" type="ORF">D7V93_08455</name>
</gene>
<dbReference type="Proteomes" id="UP000272888">
    <property type="component" value="Unassembled WGS sequence"/>
</dbReference>
<evidence type="ECO:0000313" key="2">
    <source>
        <dbReference type="EMBL" id="RKH63614.1"/>
    </source>
</evidence>
<evidence type="ECO:0000256" key="1">
    <source>
        <dbReference type="SAM" id="MobiDB-lite"/>
    </source>
</evidence>
<reference evidence="3" key="1">
    <citation type="submission" date="2018-09" db="EMBL/GenBank/DDBJ databases">
        <authorList>
            <person name="Livingstone P.G."/>
            <person name="Whitworth D.E."/>
        </authorList>
    </citation>
    <scope>NUCLEOTIDE SEQUENCE [LARGE SCALE GENOMIC DNA]</scope>
    <source>
        <strain evidence="3">CA051B</strain>
    </source>
</reference>
<comment type="caution">
    <text evidence="2">The sequence shown here is derived from an EMBL/GenBank/DDBJ whole genome shotgun (WGS) entry which is preliminary data.</text>
</comment>
<dbReference type="EMBL" id="RAWB01000061">
    <property type="protein sequence ID" value="RKH63614.1"/>
    <property type="molecule type" value="Genomic_DNA"/>
</dbReference>
<evidence type="ECO:0008006" key="4">
    <source>
        <dbReference type="Google" id="ProtNLM"/>
    </source>
</evidence>